<reference evidence="3" key="1">
    <citation type="journal article" date="2019" name="Int. J. Syst. Evol. Microbiol.">
        <title>The Global Catalogue of Microorganisms (GCM) 10K type strain sequencing project: providing services to taxonomists for standard genome sequencing and annotation.</title>
        <authorList>
            <consortium name="The Broad Institute Genomics Platform"/>
            <consortium name="The Broad Institute Genome Sequencing Center for Infectious Disease"/>
            <person name="Wu L."/>
            <person name="Ma J."/>
        </authorList>
    </citation>
    <scope>NUCLEOTIDE SEQUENCE [LARGE SCALE GENOMIC DNA]</scope>
    <source>
        <strain evidence="3">KCTC 42808</strain>
    </source>
</reference>
<dbReference type="InterPro" id="IPR011990">
    <property type="entry name" value="TPR-like_helical_dom_sf"/>
</dbReference>
<evidence type="ECO:0000259" key="1">
    <source>
        <dbReference type="PROSITE" id="PS50125"/>
    </source>
</evidence>
<dbReference type="PANTHER" id="PTHR43081:SF19">
    <property type="entry name" value="PH-SENSITIVE ADENYLATE CYCLASE RV1264"/>
    <property type="match status" value="1"/>
</dbReference>
<name>A0ABW5K387_9FLAO</name>
<organism evidence="2 3">
    <name type="scientific">Lacinutrix gracilariae</name>
    <dbReference type="NCBI Taxonomy" id="1747198"/>
    <lineage>
        <taxon>Bacteria</taxon>
        <taxon>Pseudomonadati</taxon>
        <taxon>Bacteroidota</taxon>
        <taxon>Flavobacteriia</taxon>
        <taxon>Flavobacteriales</taxon>
        <taxon>Flavobacteriaceae</taxon>
        <taxon>Lacinutrix</taxon>
    </lineage>
</organism>
<sequence>MSNTLIKKRQLACIMFTDIVGYTSLMSKDEGIALKTLDENRLIHRSIIKKYDGEWIKELGDGILAIFSTATDAVSASSEIHIATKNNPHLNIRIGLHLSEIIYENGDIFGDGVNIASRVEPTAPSGGTHITHAVQSNLYNKKGIETKFIGAFQLKNVKEEIKIYQVIVTDEFESSLNIQTDNVFSNTNDILKKSIAVMPFNNMTNDPDQEYFCEGIAEDILIVLSNIKDLKITGRSSSFRFKNSELSQKEISKILNVNHILEGSVRRSGNRLRINAHLINVQENSQIWAERYDRELTDIFEIQDDIANKISKKLKVTLLENANKVNPVNMEAYEMLLKGRYYEEKFIQGFDKALTCYTRAIELEPNYAEAYAALANIHFLFTMYLIHSPRDGFSKAQYYADKALSINNEIAAAHFLIGQINFWYHWNFQKAKDQYIKASQASVPFYFTGVAIDPWYHAFAKGDFEAAVNATLTIMETNPLSFFYQFLLGCFYTWGRQAHKARKVLENLLLTIPNHSDAQRLLAYNSLLENDSKRAVTEARKAVDLAHGLGWSQITLSIALAQNGDHEEAISILNNLQSNQEQVNISPLGIGLIYAYLDDFDNAFLYLNKAITYKDSWIIALKYGPEFNPLRSDPRFNTLLEQINYPN</sequence>
<feature type="domain" description="Guanylate cyclase" evidence="1">
    <location>
        <begin position="13"/>
        <end position="120"/>
    </location>
</feature>
<dbReference type="Gene3D" id="1.25.40.10">
    <property type="entry name" value="Tetratricopeptide repeat domain"/>
    <property type="match status" value="2"/>
</dbReference>
<dbReference type="EMBL" id="JBHULM010000011">
    <property type="protein sequence ID" value="MFD2542170.1"/>
    <property type="molecule type" value="Genomic_DNA"/>
</dbReference>
<dbReference type="CDD" id="cd07302">
    <property type="entry name" value="CHD"/>
    <property type="match status" value="1"/>
</dbReference>
<dbReference type="PANTHER" id="PTHR43081">
    <property type="entry name" value="ADENYLATE CYCLASE, TERMINAL-DIFFERENTIATION SPECIFIC-RELATED"/>
    <property type="match status" value="1"/>
</dbReference>
<dbReference type="Pfam" id="PF00211">
    <property type="entry name" value="Guanylate_cyc"/>
    <property type="match status" value="1"/>
</dbReference>
<dbReference type="Gene3D" id="3.40.50.10070">
    <property type="entry name" value="TolB, N-terminal domain"/>
    <property type="match status" value="1"/>
</dbReference>
<dbReference type="Pfam" id="PF13414">
    <property type="entry name" value="TPR_11"/>
    <property type="match status" value="1"/>
</dbReference>
<dbReference type="Gene3D" id="3.30.70.1230">
    <property type="entry name" value="Nucleotide cyclase"/>
    <property type="match status" value="1"/>
</dbReference>
<keyword evidence="3" id="KW-1185">Reference proteome</keyword>
<gene>
    <name evidence="2" type="ORF">ACFSSB_07560</name>
</gene>
<dbReference type="NCBIfam" id="NF047558">
    <property type="entry name" value="TPR_END_plus"/>
    <property type="match status" value="1"/>
</dbReference>
<dbReference type="InterPro" id="IPR029787">
    <property type="entry name" value="Nucleotide_cyclase"/>
</dbReference>
<proteinExistence type="predicted"/>
<protein>
    <submittedName>
        <fullName evidence="2">Adenylate/guanylate cyclase domain-containing protein</fullName>
    </submittedName>
</protein>
<dbReference type="SUPFAM" id="SSF55073">
    <property type="entry name" value="Nucleotide cyclase"/>
    <property type="match status" value="1"/>
</dbReference>
<dbReference type="SMART" id="SM00044">
    <property type="entry name" value="CYCc"/>
    <property type="match status" value="1"/>
</dbReference>
<dbReference type="InterPro" id="IPR050697">
    <property type="entry name" value="Adenylyl/Guanylyl_Cyclase_3/4"/>
</dbReference>
<dbReference type="Proteomes" id="UP001597467">
    <property type="component" value="Unassembled WGS sequence"/>
</dbReference>
<dbReference type="PROSITE" id="PS50125">
    <property type="entry name" value="GUANYLATE_CYCLASE_2"/>
    <property type="match status" value="1"/>
</dbReference>
<dbReference type="SUPFAM" id="SSF48452">
    <property type="entry name" value="TPR-like"/>
    <property type="match status" value="1"/>
</dbReference>
<accession>A0ABW5K387</accession>
<comment type="caution">
    <text evidence="2">The sequence shown here is derived from an EMBL/GenBank/DDBJ whole genome shotgun (WGS) entry which is preliminary data.</text>
</comment>
<dbReference type="InterPro" id="IPR001054">
    <property type="entry name" value="A/G_cyclase"/>
</dbReference>
<dbReference type="RefSeq" id="WP_379902723.1">
    <property type="nucleotide sequence ID" value="NZ_JBHULM010000011.1"/>
</dbReference>
<evidence type="ECO:0000313" key="3">
    <source>
        <dbReference type="Proteomes" id="UP001597467"/>
    </source>
</evidence>
<evidence type="ECO:0000313" key="2">
    <source>
        <dbReference type="EMBL" id="MFD2542170.1"/>
    </source>
</evidence>